<comment type="caution">
    <text evidence="4">The sequence shown here is derived from an EMBL/GenBank/DDBJ whole genome shotgun (WGS) entry which is preliminary data.</text>
</comment>
<dbReference type="Proteomes" id="UP000517759">
    <property type="component" value="Unassembled WGS sequence"/>
</dbReference>
<keyword evidence="1" id="KW-0472">Membrane</keyword>
<dbReference type="SUPFAM" id="SSF55073">
    <property type="entry name" value="Nucleotide cyclase"/>
    <property type="match status" value="1"/>
</dbReference>
<evidence type="ECO:0000259" key="3">
    <source>
        <dbReference type="PROSITE" id="PS50885"/>
    </source>
</evidence>
<dbReference type="CDD" id="cd07302">
    <property type="entry name" value="CHD"/>
    <property type="match status" value="1"/>
</dbReference>
<dbReference type="Gene3D" id="3.30.70.1230">
    <property type="entry name" value="Nucleotide cyclase"/>
    <property type="match status" value="1"/>
</dbReference>
<keyword evidence="1" id="KW-0812">Transmembrane</keyword>
<protein>
    <submittedName>
        <fullName evidence="4">Class 3 adenylate cyclase</fullName>
    </submittedName>
</protein>
<dbReference type="SUPFAM" id="SSF158472">
    <property type="entry name" value="HAMP domain-like"/>
    <property type="match status" value="1"/>
</dbReference>
<accession>A0A7W6AI54</accession>
<reference evidence="4 5" key="1">
    <citation type="submission" date="2020-08" db="EMBL/GenBank/DDBJ databases">
        <title>Genomic Encyclopedia of Type Strains, Phase IV (KMG-IV): sequencing the most valuable type-strain genomes for metagenomic binning, comparative biology and taxonomic classification.</title>
        <authorList>
            <person name="Goeker M."/>
        </authorList>
    </citation>
    <scope>NUCLEOTIDE SEQUENCE [LARGE SCALE GENOMIC DNA]</scope>
    <source>
        <strain evidence="4 5">DSM 24105</strain>
    </source>
</reference>
<dbReference type="PROSITE" id="PS50125">
    <property type="entry name" value="GUANYLATE_CYCLASE_2"/>
    <property type="match status" value="1"/>
</dbReference>
<dbReference type="InterPro" id="IPR001054">
    <property type="entry name" value="A/G_cyclase"/>
</dbReference>
<dbReference type="InterPro" id="IPR029787">
    <property type="entry name" value="Nucleotide_cyclase"/>
</dbReference>
<feature type="transmembrane region" description="Helical" evidence="1">
    <location>
        <begin position="54"/>
        <end position="77"/>
    </location>
</feature>
<evidence type="ECO:0000313" key="5">
    <source>
        <dbReference type="Proteomes" id="UP000517759"/>
    </source>
</evidence>
<dbReference type="AlphaFoldDB" id="A0A7W6AI54"/>
<dbReference type="SMART" id="SM00304">
    <property type="entry name" value="HAMP"/>
    <property type="match status" value="1"/>
</dbReference>
<dbReference type="PROSITE" id="PS50885">
    <property type="entry name" value="HAMP"/>
    <property type="match status" value="1"/>
</dbReference>
<dbReference type="PANTHER" id="PTHR43081:SF20">
    <property type="entry name" value="TWO-COMPONENT RESPONSE REGULATOR"/>
    <property type="match status" value="1"/>
</dbReference>
<dbReference type="GO" id="GO:0035556">
    <property type="term" value="P:intracellular signal transduction"/>
    <property type="evidence" value="ECO:0007669"/>
    <property type="project" value="InterPro"/>
</dbReference>
<dbReference type="PANTHER" id="PTHR43081">
    <property type="entry name" value="ADENYLATE CYCLASE, TERMINAL-DIFFERENTIATION SPECIFIC-RELATED"/>
    <property type="match status" value="1"/>
</dbReference>
<evidence type="ECO:0000256" key="1">
    <source>
        <dbReference type="SAM" id="Phobius"/>
    </source>
</evidence>
<dbReference type="InterPro" id="IPR050697">
    <property type="entry name" value="Adenylyl/Guanylyl_Cyclase_3/4"/>
</dbReference>
<name>A0A7W6AI54_9HYPH</name>
<gene>
    <name evidence="4" type="ORF">GGR33_003302</name>
</gene>
<dbReference type="Pfam" id="PF00672">
    <property type="entry name" value="HAMP"/>
    <property type="match status" value="1"/>
</dbReference>
<evidence type="ECO:0000259" key="2">
    <source>
        <dbReference type="PROSITE" id="PS50125"/>
    </source>
</evidence>
<evidence type="ECO:0000313" key="4">
    <source>
        <dbReference type="EMBL" id="MBB3903788.1"/>
    </source>
</evidence>
<dbReference type="InterPro" id="IPR003660">
    <property type="entry name" value="HAMP_dom"/>
</dbReference>
<organism evidence="4 5">
    <name type="scientific">Methylobacterium brachythecii</name>
    <dbReference type="NCBI Taxonomy" id="1176177"/>
    <lineage>
        <taxon>Bacteria</taxon>
        <taxon>Pseudomonadati</taxon>
        <taxon>Pseudomonadota</taxon>
        <taxon>Alphaproteobacteria</taxon>
        <taxon>Hyphomicrobiales</taxon>
        <taxon>Methylobacteriaceae</taxon>
        <taxon>Methylobacterium</taxon>
    </lineage>
</organism>
<dbReference type="Pfam" id="PF00211">
    <property type="entry name" value="Guanylate_cyc"/>
    <property type="match status" value="1"/>
</dbReference>
<feature type="domain" description="HAMP" evidence="3">
    <location>
        <begin position="78"/>
        <end position="130"/>
    </location>
</feature>
<dbReference type="GO" id="GO:0006171">
    <property type="term" value="P:cAMP biosynthetic process"/>
    <property type="evidence" value="ECO:0007669"/>
    <property type="project" value="TreeGrafter"/>
</dbReference>
<proteinExistence type="predicted"/>
<feature type="domain" description="Guanylate cyclase" evidence="2">
    <location>
        <begin position="167"/>
        <end position="298"/>
    </location>
</feature>
<dbReference type="Gene3D" id="6.10.340.10">
    <property type="match status" value="1"/>
</dbReference>
<dbReference type="SMART" id="SM00044">
    <property type="entry name" value="CYCc"/>
    <property type="match status" value="1"/>
</dbReference>
<dbReference type="GO" id="GO:0016020">
    <property type="term" value="C:membrane"/>
    <property type="evidence" value="ECO:0007669"/>
    <property type="project" value="InterPro"/>
</dbReference>
<dbReference type="GO" id="GO:0004016">
    <property type="term" value="F:adenylate cyclase activity"/>
    <property type="evidence" value="ECO:0007669"/>
    <property type="project" value="UniProtKB-ARBA"/>
</dbReference>
<sequence>MALREVIHASGGIATGKDASGQSVMASMSTIPAVGWTVIVMLPTAEAFGPISRALVRTGALLVVGALFAAVLAYWLARRMTGPIQRLEYGTEQIGAGNFEHRIAITSVDELGRLAARFNAMAGELAISQERQERIRRLKRFLSPQIAELVDRTGDDNILDGQRVTVSVIFCDLRGFTAFSAASSPDAVMDVLGSYFEALGRVVTAHRATLISFTGDGLMAILNAPVRVTDPALAAARLAIDMQAAVQSLLVSWRGKGHQIGFGVGAAMGAATVGRIGYEQRYDYTAIGPVVNLAARLCASAADGQILVDVSLADSLGGRVTIASLGSRPLKGLKDDVPVFSVSDGVPREPR</sequence>
<dbReference type="EMBL" id="JACIDN010000006">
    <property type="protein sequence ID" value="MBB3903788.1"/>
    <property type="molecule type" value="Genomic_DNA"/>
</dbReference>
<keyword evidence="1" id="KW-1133">Transmembrane helix</keyword>
<feature type="transmembrane region" description="Helical" evidence="1">
    <location>
        <begin position="24"/>
        <end position="42"/>
    </location>
</feature>
<dbReference type="CDD" id="cd06225">
    <property type="entry name" value="HAMP"/>
    <property type="match status" value="1"/>
</dbReference>